<keyword evidence="2" id="KW-1185">Reference proteome</keyword>
<dbReference type="Pfam" id="PF11876">
    <property type="entry name" value="TsiV"/>
    <property type="match status" value="1"/>
</dbReference>
<dbReference type="InterPro" id="IPR021815">
    <property type="entry name" value="TsiV"/>
</dbReference>
<dbReference type="eggNOG" id="ENOG50339VQ">
    <property type="taxonomic scope" value="Bacteria"/>
</dbReference>
<accession>E3FIV7</accession>
<name>E3FIV7_STIAD</name>
<dbReference type="STRING" id="378806.STAUR_0048"/>
<evidence type="ECO:0000313" key="1">
    <source>
        <dbReference type="EMBL" id="ADO67857.1"/>
    </source>
</evidence>
<evidence type="ECO:0000313" key="2">
    <source>
        <dbReference type="Proteomes" id="UP000001351"/>
    </source>
</evidence>
<evidence type="ECO:0008006" key="3">
    <source>
        <dbReference type="Google" id="ProtNLM"/>
    </source>
</evidence>
<sequence>MTAHSPRFRIQADNGHIRVQEGLRLTFYMKPPHQELVSGVLGALEAYQRAVGFQSLGLFATEEGDWKALDHAGWNQIQRKLLEKRSPLITLQESSETECRYAFFYFGKDATYADRMNEPGAMSEATFWLPTELLDAQGPERVRSLAQEVASLLPWHSGYCGLSFNGDLDVSSDLHALTQYGMRHPGIDIPSPDGHSWDIGNQLGGPYWMNFLGPSVMASLGGEWGLRTRLQNPATLVQAWEGGKAIVTLGAQPEAGDTTHGETLPAYRELARLLEPWRYRRKWSIPSSAEQELRHWERRFLD</sequence>
<gene>
    <name evidence="1" type="ordered locus">STAUR_0048</name>
</gene>
<protein>
    <recommendedName>
        <fullName evidence="3">DUF3396 domain-containing protein</fullName>
    </recommendedName>
</protein>
<dbReference type="EMBL" id="CP002271">
    <property type="protein sequence ID" value="ADO67857.1"/>
    <property type="molecule type" value="Genomic_DNA"/>
</dbReference>
<proteinExistence type="predicted"/>
<dbReference type="AlphaFoldDB" id="E3FIV7"/>
<dbReference type="HOGENOM" id="CLU_082670_0_0_7"/>
<reference evidence="1 2" key="1">
    <citation type="journal article" date="2011" name="Mol. Biol. Evol.">
        <title>Comparative genomic analysis of fruiting body formation in Myxococcales.</title>
        <authorList>
            <person name="Huntley S."/>
            <person name="Hamann N."/>
            <person name="Wegener-Feldbrugge S."/>
            <person name="Treuner-Lange A."/>
            <person name="Kube M."/>
            <person name="Reinhardt R."/>
            <person name="Klages S."/>
            <person name="Muller R."/>
            <person name="Ronning C.M."/>
            <person name="Nierman W.C."/>
            <person name="Sogaard-Andersen L."/>
        </authorList>
    </citation>
    <scope>NUCLEOTIDE SEQUENCE [LARGE SCALE GENOMIC DNA]</scope>
    <source>
        <strain evidence="1 2">DW4/3-1</strain>
    </source>
</reference>
<dbReference type="KEGG" id="sur:STAUR_0048"/>
<dbReference type="Proteomes" id="UP000001351">
    <property type="component" value="Chromosome"/>
</dbReference>
<organism evidence="1 2">
    <name type="scientific">Stigmatella aurantiaca (strain DW4/3-1)</name>
    <dbReference type="NCBI Taxonomy" id="378806"/>
    <lineage>
        <taxon>Bacteria</taxon>
        <taxon>Pseudomonadati</taxon>
        <taxon>Myxococcota</taxon>
        <taxon>Myxococcia</taxon>
        <taxon>Myxococcales</taxon>
        <taxon>Cystobacterineae</taxon>
        <taxon>Archangiaceae</taxon>
        <taxon>Stigmatella</taxon>
    </lineage>
</organism>